<protein>
    <submittedName>
        <fullName evidence="3">DUF3048 domain-containing protein</fullName>
    </submittedName>
</protein>
<feature type="domain" description="DUF3048" evidence="1">
    <location>
        <begin position="57"/>
        <end position="194"/>
    </location>
</feature>
<evidence type="ECO:0000313" key="3">
    <source>
        <dbReference type="EMBL" id="WDV06401.1"/>
    </source>
</evidence>
<dbReference type="EMBL" id="CP113527">
    <property type="protein sequence ID" value="WDV06401.1"/>
    <property type="molecule type" value="Genomic_DNA"/>
</dbReference>
<organism evidence="3 4">
    <name type="scientific">Lysinibacillus irui</name>
    <dbReference type="NCBI Taxonomy" id="2998077"/>
    <lineage>
        <taxon>Bacteria</taxon>
        <taxon>Bacillati</taxon>
        <taxon>Bacillota</taxon>
        <taxon>Bacilli</taxon>
        <taxon>Bacillales</taxon>
        <taxon>Bacillaceae</taxon>
        <taxon>Lysinibacillus</taxon>
    </lineage>
</organism>
<dbReference type="Proteomes" id="UP001219585">
    <property type="component" value="Chromosome"/>
</dbReference>
<dbReference type="InterPro" id="IPR021416">
    <property type="entry name" value="DUF3048_N"/>
</dbReference>
<evidence type="ECO:0000259" key="2">
    <source>
        <dbReference type="Pfam" id="PF17479"/>
    </source>
</evidence>
<dbReference type="Gene3D" id="3.50.90.10">
    <property type="entry name" value="YerB-like"/>
    <property type="match status" value="1"/>
</dbReference>
<dbReference type="SUPFAM" id="SSF159774">
    <property type="entry name" value="YerB-like"/>
    <property type="match status" value="1"/>
</dbReference>
<name>A0AAJ5UR30_9BACI</name>
<gene>
    <name evidence="3" type="ORF">OU989_19495</name>
</gene>
<dbReference type="InterPro" id="IPR035328">
    <property type="entry name" value="DUF3048_C"/>
</dbReference>
<evidence type="ECO:0000313" key="4">
    <source>
        <dbReference type="Proteomes" id="UP001219585"/>
    </source>
</evidence>
<feature type="domain" description="DUF3048" evidence="2">
    <location>
        <begin position="226"/>
        <end position="336"/>
    </location>
</feature>
<dbReference type="Pfam" id="PF11258">
    <property type="entry name" value="DUF3048"/>
    <property type="match status" value="1"/>
</dbReference>
<dbReference type="AlphaFoldDB" id="A0AAJ5UR30"/>
<dbReference type="InterPro" id="IPR023158">
    <property type="entry name" value="YerB-like_sf"/>
</dbReference>
<evidence type="ECO:0000259" key="1">
    <source>
        <dbReference type="Pfam" id="PF11258"/>
    </source>
</evidence>
<accession>A0AAJ5UR30</accession>
<sequence length="353" mass="39302">MLVFKSKKILIAMAFSAFVIGGCSKEAPKVKEDDENVVEEETVVEETVQQPEFVAPLTGEAVQKEITQRPIMVTINNHPAARPQSGLAAADIIYEMLAEGNVTRFLAIYQSELPENIGPVRSARSYFIDMAKGYDAFYVAHGYSPEAKTMLDNRIVDNINGMAYDGILFKRSSDRVAPHNSYITSENIVKGAKMVDASMNYSEKVLQGFYEPNERGKIGIETSQVDIYYGNNEDFHNSYVYDHQSNHYERQSAGVDTKDMLTGETISLANVLFFEMDHQIIDDIGRQEIDLTSGGNAYVFQNGYLREVEWSNVNGIPTAVEQSGEPVKLVPGKSWVHFVPSSPGLQAMVKTQP</sequence>
<dbReference type="Pfam" id="PF17479">
    <property type="entry name" value="DUF3048_C"/>
    <property type="match status" value="1"/>
</dbReference>
<reference evidence="3" key="1">
    <citation type="submission" date="2022-11" db="EMBL/GenBank/DDBJ databases">
        <title>Lysinibacillus irui.</title>
        <authorList>
            <person name="Akintayo S.O."/>
        </authorList>
    </citation>
    <scope>NUCLEOTIDE SEQUENCE</scope>
    <source>
        <strain evidence="3">IRB4-01</strain>
    </source>
</reference>
<proteinExistence type="predicted"/>
<dbReference type="PROSITE" id="PS51257">
    <property type="entry name" value="PROKAR_LIPOPROTEIN"/>
    <property type="match status" value="1"/>
</dbReference>
<dbReference type="KEGG" id="liu:OU989_19495"/>